<keyword evidence="5" id="KW-0663">Pyridoxal phosphate</keyword>
<dbReference type="EC" id="2.6.1.-" evidence="6"/>
<dbReference type="Gene3D" id="3.40.640.10">
    <property type="entry name" value="Type I PLP-dependent aspartate aminotransferase-like (Major domain)"/>
    <property type="match status" value="1"/>
</dbReference>
<reference evidence="8 9" key="1">
    <citation type="submission" date="2015-02" db="EMBL/GenBank/DDBJ databases">
        <title>Single-cell genomics of uncultivated deep-branching MTB reveals a conserved set of magnetosome genes.</title>
        <authorList>
            <person name="Kolinko S."/>
            <person name="Richter M."/>
            <person name="Glockner F.O."/>
            <person name="Brachmann A."/>
            <person name="Schuler D."/>
        </authorList>
    </citation>
    <scope>NUCLEOTIDE SEQUENCE [LARGE SCALE GENOMIC DNA]</scope>
    <source>
        <strain evidence="8">TM-1</strain>
    </source>
</reference>
<dbReference type="InterPro" id="IPR015422">
    <property type="entry name" value="PyrdxlP-dep_Trfase_small"/>
</dbReference>
<evidence type="ECO:0000256" key="5">
    <source>
        <dbReference type="ARBA" id="ARBA00022898"/>
    </source>
</evidence>
<protein>
    <recommendedName>
        <fullName evidence="6">Aminotransferase</fullName>
        <ecNumber evidence="6">2.6.1.-</ecNumber>
    </recommendedName>
</protein>
<dbReference type="InterPro" id="IPR004838">
    <property type="entry name" value="NHTrfase_class1_PyrdxlP-BS"/>
</dbReference>
<proteinExistence type="inferred from homology"/>
<dbReference type="CDD" id="cd00609">
    <property type="entry name" value="AAT_like"/>
    <property type="match status" value="1"/>
</dbReference>
<dbReference type="EMBL" id="LACI01001414">
    <property type="protein sequence ID" value="KJU84515.1"/>
    <property type="molecule type" value="Genomic_DNA"/>
</dbReference>
<dbReference type="SUPFAM" id="SSF53383">
    <property type="entry name" value="PLP-dependent transferases"/>
    <property type="match status" value="1"/>
</dbReference>
<dbReference type="Proteomes" id="UP000033423">
    <property type="component" value="Unassembled WGS sequence"/>
</dbReference>
<dbReference type="GO" id="GO:0008483">
    <property type="term" value="F:transaminase activity"/>
    <property type="evidence" value="ECO:0007669"/>
    <property type="project" value="UniProtKB-KW"/>
</dbReference>
<evidence type="ECO:0000256" key="1">
    <source>
        <dbReference type="ARBA" id="ARBA00001933"/>
    </source>
</evidence>
<accession>A0A0F3GRC3</accession>
<name>A0A0F3GRC3_9BACT</name>
<dbReference type="InterPro" id="IPR004839">
    <property type="entry name" value="Aminotransferase_I/II_large"/>
</dbReference>
<keyword evidence="3 6" id="KW-0032">Aminotransferase</keyword>
<evidence type="ECO:0000256" key="2">
    <source>
        <dbReference type="ARBA" id="ARBA00007441"/>
    </source>
</evidence>
<keyword evidence="4 6" id="KW-0808">Transferase</keyword>
<dbReference type="GO" id="GO:0030170">
    <property type="term" value="F:pyridoxal phosphate binding"/>
    <property type="evidence" value="ECO:0007669"/>
    <property type="project" value="InterPro"/>
</dbReference>
<keyword evidence="9" id="KW-1185">Reference proteome</keyword>
<comment type="similarity">
    <text evidence="2 6">Belongs to the class-I pyridoxal-phosphate-dependent aminotransferase family.</text>
</comment>
<evidence type="ECO:0000256" key="3">
    <source>
        <dbReference type="ARBA" id="ARBA00022576"/>
    </source>
</evidence>
<evidence type="ECO:0000259" key="7">
    <source>
        <dbReference type="Pfam" id="PF00155"/>
    </source>
</evidence>
<dbReference type="PRINTS" id="PR00753">
    <property type="entry name" value="ACCSYNTHASE"/>
</dbReference>
<dbReference type="PATRIC" id="fig|29290.4.peg.4356"/>
<dbReference type="FunFam" id="3.40.640.10:FF:000033">
    <property type="entry name" value="Aspartate aminotransferase"/>
    <property type="match status" value="1"/>
</dbReference>
<dbReference type="InterPro" id="IPR050596">
    <property type="entry name" value="AspAT/PAT-like"/>
</dbReference>
<dbReference type="GO" id="GO:0006520">
    <property type="term" value="P:amino acid metabolic process"/>
    <property type="evidence" value="ECO:0007669"/>
    <property type="project" value="InterPro"/>
</dbReference>
<dbReference type="PROSITE" id="PS00105">
    <property type="entry name" value="AA_TRANSFER_CLASS_1"/>
    <property type="match status" value="1"/>
</dbReference>
<dbReference type="Gene3D" id="3.90.1150.10">
    <property type="entry name" value="Aspartate Aminotransferase, domain 1"/>
    <property type="match status" value="1"/>
</dbReference>
<gene>
    <name evidence="8" type="ORF">MBAV_003290</name>
</gene>
<comment type="cofactor">
    <cofactor evidence="1 6">
        <name>pyridoxal 5'-phosphate</name>
        <dbReference type="ChEBI" id="CHEBI:597326"/>
    </cofactor>
</comment>
<evidence type="ECO:0000256" key="4">
    <source>
        <dbReference type="ARBA" id="ARBA00022679"/>
    </source>
</evidence>
<evidence type="ECO:0000313" key="8">
    <source>
        <dbReference type="EMBL" id="KJU84515.1"/>
    </source>
</evidence>
<dbReference type="PANTHER" id="PTHR46383:SF1">
    <property type="entry name" value="ASPARTATE AMINOTRANSFERASE"/>
    <property type="match status" value="1"/>
</dbReference>
<dbReference type="PANTHER" id="PTHR46383">
    <property type="entry name" value="ASPARTATE AMINOTRANSFERASE"/>
    <property type="match status" value="1"/>
</dbReference>
<evidence type="ECO:0000313" key="9">
    <source>
        <dbReference type="Proteomes" id="UP000033423"/>
    </source>
</evidence>
<dbReference type="Pfam" id="PF00155">
    <property type="entry name" value="Aminotran_1_2"/>
    <property type="match status" value="1"/>
</dbReference>
<dbReference type="AlphaFoldDB" id="A0A0F3GRC3"/>
<dbReference type="InterPro" id="IPR015424">
    <property type="entry name" value="PyrdxlP-dep_Trfase"/>
</dbReference>
<organism evidence="8 9">
    <name type="scientific">Candidatus Magnetobacterium bavaricum</name>
    <dbReference type="NCBI Taxonomy" id="29290"/>
    <lineage>
        <taxon>Bacteria</taxon>
        <taxon>Pseudomonadati</taxon>
        <taxon>Nitrospirota</taxon>
        <taxon>Thermodesulfovibrionia</taxon>
        <taxon>Thermodesulfovibrionales</taxon>
        <taxon>Candidatus Magnetobacteriaceae</taxon>
        <taxon>Candidatus Magnetobacterium</taxon>
    </lineage>
</organism>
<dbReference type="InterPro" id="IPR015421">
    <property type="entry name" value="PyrdxlP-dep_Trfase_major"/>
</dbReference>
<feature type="domain" description="Aminotransferase class I/classII large" evidence="7">
    <location>
        <begin position="30"/>
        <end position="387"/>
    </location>
</feature>
<comment type="caution">
    <text evidence="8">The sequence shown here is derived from an EMBL/GenBank/DDBJ whole genome shotgun (WGS) entry which is preliminary data.</text>
</comment>
<evidence type="ECO:0000256" key="6">
    <source>
        <dbReference type="RuleBase" id="RU000481"/>
    </source>
</evidence>
<sequence>MVSDRARKIKPSPTLSIDAKAKEMKAHGIDVISFAVGEPDFDTPDHIKASAIKALNDGFTKYTPVGGIPELKNAIIEKFKRDNNLHYKPNEIVVSCGAKHSLYNAAQALYSAGDEVIIPAPYWVSYPDQVLLNDATPVFVQTTEADKFRITPEALSASITKKTKAIILNYPSNPTGFTYDIKGLEAIAELAVKHNLYVISDEIYEKLLYDGIKHISIAAISDEIKQRTIVINGLSKAYAMTGWRIGYAAGSADVIKAMENIQSQSTSNPTSFAQKAAVDALNGPQGFIDEMLRQFDGRRHFLVAGLNAIQGVSCIMPEGAFYAFANIKDILGRRFNQTEIKSCSDLSMYLLEEAHVALVPGGAFGADGFIRMSYATSMQNIKEGLLRIKDALEKLS</sequence>